<evidence type="ECO:0000313" key="2">
    <source>
        <dbReference type="EMBL" id="OLN85476.1"/>
    </source>
</evidence>
<feature type="region of interest" description="Disordered" evidence="1">
    <location>
        <begin position="1"/>
        <end position="313"/>
    </location>
</feature>
<gene>
    <name evidence="2" type="ORF">CCHL11_08050</name>
</gene>
<feature type="compositionally biased region" description="Polar residues" evidence="1">
    <location>
        <begin position="196"/>
        <end position="211"/>
    </location>
</feature>
<comment type="caution">
    <text evidence="2">The sequence shown here is derived from an EMBL/GenBank/DDBJ whole genome shotgun (WGS) entry which is preliminary data.</text>
</comment>
<feature type="compositionally biased region" description="Basic and acidic residues" evidence="1">
    <location>
        <begin position="390"/>
        <end position="415"/>
    </location>
</feature>
<feature type="compositionally biased region" description="Polar residues" evidence="1">
    <location>
        <begin position="142"/>
        <end position="158"/>
    </location>
</feature>
<organism evidence="2 3">
    <name type="scientific">Colletotrichum chlorophyti</name>
    <dbReference type="NCBI Taxonomy" id="708187"/>
    <lineage>
        <taxon>Eukaryota</taxon>
        <taxon>Fungi</taxon>
        <taxon>Dikarya</taxon>
        <taxon>Ascomycota</taxon>
        <taxon>Pezizomycotina</taxon>
        <taxon>Sordariomycetes</taxon>
        <taxon>Hypocreomycetidae</taxon>
        <taxon>Glomerellales</taxon>
        <taxon>Glomerellaceae</taxon>
        <taxon>Colletotrichum</taxon>
    </lineage>
</organism>
<feature type="region of interest" description="Disordered" evidence="1">
    <location>
        <begin position="342"/>
        <end position="520"/>
    </location>
</feature>
<sequence>MAPQQNTFSVIAAVGPNRDGGPPSKPPMTSKQAQKLYKQANKGPRRSKAEQKKWEKERQEEIRKELERERASVKAKAARERKKAKEDEARENRRRNGQPLVDCRPSQDTIARFVRGNGTNRKRDSSGEPIPTAFDDRVASPEIQSSPPALPQNPNITASLPGPDSAGKHELCAISMPPPPLPAPMEKPAVPVAALQSDQPPITQPTISEPTSGLPATLASMGPPPRPLLKSKPKPKPFMMPRAPIPAQQPQKHKMFKLSKPEQPQMPPPRLPMKKPVSPKPAPQIGSQQMPPPPKPLEIKPFPKASQVASVQMPPPSTQAIVQDCFDDFFPTASQLALELEEELESKSDLKPLAKPPSEVYIPSKATRNTTPPSLDQPKMADDTLSMCKENARDKDKSTGGERETTKGDKDDIRVSRPCSTAHHNERVTTAVTTDPSSGASQQGQYPLYRQGPNQKPVQRSVPVHGRGPLPLPPLNKTGHAPEHGVGHRPSPKVTPKAHQPRPSDRGPLQEISSNKTRAPKLVAVAKPAPQLDDFFPLICTQDLMMSSQEVQEIECSAKTTNEPSNCGISGGTGRKTSPLVELDLSAIDWDDDLDDF</sequence>
<evidence type="ECO:0000313" key="3">
    <source>
        <dbReference type="Proteomes" id="UP000186583"/>
    </source>
</evidence>
<dbReference type="OrthoDB" id="4590776at2759"/>
<feature type="compositionally biased region" description="Polar residues" evidence="1">
    <location>
        <begin position="428"/>
        <end position="445"/>
    </location>
</feature>
<dbReference type="Proteomes" id="UP000186583">
    <property type="component" value="Unassembled WGS sequence"/>
</dbReference>
<dbReference type="EMBL" id="MPGH01000164">
    <property type="protein sequence ID" value="OLN85476.1"/>
    <property type="molecule type" value="Genomic_DNA"/>
</dbReference>
<accession>A0A1Q8RMA4</accession>
<protein>
    <submittedName>
        <fullName evidence="2">Uncharacterized protein</fullName>
    </submittedName>
</protein>
<reference evidence="2 3" key="1">
    <citation type="submission" date="2016-11" db="EMBL/GenBank/DDBJ databases">
        <title>Draft Genome Assembly of Colletotrichum chlorophyti a pathogen of herbaceous plants.</title>
        <authorList>
            <person name="Gan P."/>
            <person name="Narusaka M."/>
            <person name="Tsushima A."/>
            <person name="Narusaka Y."/>
            <person name="Takano Y."/>
            <person name="Shirasu K."/>
        </authorList>
    </citation>
    <scope>NUCLEOTIDE SEQUENCE [LARGE SCALE GENOMIC DNA]</scope>
    <source>
        <strain evidence="2 3">NTL11</strain>
    </source>
</reference>
<dbReference type="AlphaFoldDB" id="A0A1Q8RMA4"/>
<keyword evidence="3" id="KW-1185">Reference proteome</keyword>
<name>A0A1Q8RMA4_9PEZI</name>
<evidence type="ECO:0000256" key="1">
    <source>
        <dbReference type="SAM" id="MobiDB-lite"/>
    </source>
</evidence>
<feature type="compositionally biased region" description="Basic and acidic residues" evidence="1">
    <location>
        <begin position="47"/>
        <end position="72"/>
    </location>
</feature>
<proteinExistence type="predicted"/>
<dbReference type="STRING" id="708187.A0A1Q8RMA4"/>
<feature type="compositionally biased region" description="Pro residues" evidence="1">
    <location>
        <begin position="176"/>
        <end position="185"/>
    </location>
</feature>